<evidence type="ECO:0000313" key="1">
    <source>
        <dbReference type="EMBL" id="KAF2884731.1"/>
    </source>
</evidence>
<dbReference type="EMBL" id="VTPC01090141">
    <property type="protein sequence ID" value="KAF2884731.1"/>
    <property type="molecule type" value="Genomic_DNA"/>
</dbReference>
<evidence type="ECO:0008006" key="3">
    <source>
        <dbReference type="Google" id="ProtNLM"/>
    </source>
</evidence>
<name>A0A8K0G3K4_IGNLU</name>
<gene>
    <name evidence="1" type="ORF">ILUMI_21457</name>
</gene>
<dbReference type="AlphaFoldDB" id="A0A8K0G3K4"/>
<accession>A0A8K0G3K4</accession>
<comment type="caution">
    <text evidence="1">The sequence shown here is derived from an EMBL/GenBank/DDBJ whole genome shotgun (WGS) entry which is preliminary data.</text>
</comment>
<keyword evidence="2" id="KW-1185">Reference proteome</keyword>
<dbReference type="Gene3D" id="3.60.10.10">
    <property type="entry name" value="Endonuclease/exonuclease/phosphatase"/>
    <property type="match status" value="1"/>
</dbReference>
<protein>
    <recommendedName>
        <fullName evidence="3">Craniofacial development protein 2-like</fullName>
    </recommendedName>
</protein>
<proteinExistence type="predicted"/>
<dbReference type="OrthoDB" id="410542at2759"/>
<reference evidence="1" key="1">
    <citation type="submission" date="2019-08" db="EMBL/GenBank/DDBJ databases">
        <title>The genome of the North American firefly Photinus pyralis.</title>
        <authorList>
            <consortium name="Photinus pyralis genome working group"/>
            <person name="Fallon T.R."/>
            <person name="Sander Lower S.E."/>
            <person name="Weng J.-K."/>
        </authorList>
    </citation>
    <scope>NUCLEOTIDE SEQUENCE</scope>
    <source>
        <strain evidence="1">TRF0915ILg1</strain>
        <tissue evidence="1">Whole body</tissue>
    </source>
</reference>
<dbReference type="Proteomes" id="UP000801492">
    <property type="component" value="Unassembled WGS sequence"/>
</dbReference>
<organism evidence="1 2">
    <name type="scientific">Ignelater luminosus</name>
    <name type="common">Cucubano</name>
    <name type="synonym">Pyrophorus luminosus</name>
    <dbReference type="NCBI Taxonomy" id="2038154"/>
    <lineage>
        <taxon>Eukaryota</taxon>
        <taxon>Metazoa</taxon>
        <taxon>Ecdysozoa</taxon>
        <taxon>Arthropoda</taxon>
        <taxon>Hexapoda</taxon>
        <taxon>Insecta</taxon>
        <taxon>Pterygota</taxon>
        <taxon>Neoptera</taxon>
        <taxon>Endopterygota</taxon>
        <taxon>Coleoptera</taxon>
        <taxon>Polyphaga</taxon>
        <taxon>Elateriformia</taxon>
        <taxon>Elateroidea</taxon>
        <taxon>Elateridae</taxon>
        <taxon>Agrypninae</taxon>
        <taxon>Pyrophorini</taxon>
        <taxon>Ignelater</taxon>
    </lineage>
</organism>
<sequence>MGKNIKSYGYDRIITANIKLERGDATIIAVYAPEEGKTDESSEFYEQLQRIINKINVTDQIILIGDFNARVGNTSIKDVIGTFATRTGKPTETSAHLTNQR</sequence>
<dbReference type="InterPro" id="IPR036691">
    <property type="entry name" value="Endo/exonu/phosph_ase_sf"/>
</dbReference>
<dbReference type="SUPFAM" id="SSF56219">
    <property type="entry name" value="DNase I-like"/>
    <property type="match status" value="1"/>
</dbReference>
<evidence type="ECO:0000313" key="2">
    <source>
        <dbReference type="Proteomes" id="UP000801492"/>
    </source>
</evidence>